<dbReference type="Pfam" id="PF01336">
    <property type="entry name" value="tRNA_anti-codon"/>
    <property type="match status" value="1"/>
</dbReference>
<dbReference type="PIRSF" id="PIRSF039101">
    <property type="entry name" value="LysRS2"/>
    <property type="match status" value="1"/>
</dbReference>
<dbReference type="Gene3D" id="2.40.50.140">
    <property type="entry name" value="Nucleic acid-binding proteins"/>
    <property type="match status" value="1"/>
</dbReference>
<dbReference type="InterPro" id="IPR006195">
    <property type="entry name" value="aa-tRNA-synth_II"/>
</dbReference>
<dbReference type="Gene3D" id="3.30.930.10">
    <property type="entry name" value="Bira Bifunctional Protein, Domain 2"/>
    <property type="match status" value="1"/>
</dbReference>
<feature type="compositionally biased region" description="Basic and acidic residues" evidence="11">
    <location>
        <begin position="34"/>
        <end position="58"/>
    </location>
</feature>
<dbReference type="SUPFAM" id="SSF55681">
    <property type="entry name" value="Class II aaRS and biotin synthetases"/>
    <property type="match status" value="1"/>
</dbReference>
<evidence type="ECO:0000313" key="13">
    <source>
        <dbReference type="EMBL" id="KAK7250238.1"/>
    </source>
</evidence>
<dbReference type="PANTHER" id="PTHR42918:SF9">
    <property type="entry name" value="LYSINE--TRNA LIGASE"/>
    <property type="match status" value="1"/>
</dbReference>
<dbReference type="InterPro" id="IPR034762">
    <property type="entry name" value="Lys-tRNA-ligase_II_bac/euk"/>
</dbReference>
<dbReference type="CDD" id="cd04322">
    <property type="entry name" value="LysRS_N"/>
    <property type="match status" value="1"/>
</dbReference>
<gene>
    <name evidence="13" type="ORF">SO694_00007022</name>
</gene>
<keyword evidence="7" id="KW-0030">Aminoacyl-tRNA synthetase</keyword>
<evidence type="ECO:0000256" key="5">
    <source>
        <dbReference type="ARBA" id="ARBA00022840"/>
    </source>
</evidence>
<evidence type="ECO:0000256" key="10">
    <source>
        <dbReference type="RuleBase" id="RU003748"/>
    </source>
</evidence>
<feature type="region of interest" description="Disordered" evidence="11">
    <location>
        <begin position="1"/>
        <end position="73"/>
    </location>
</feature>
<evidence type="ECO:0000259" key="12">
    <source>
        <dbReference type="PROSITE" id="PS50862"/>
    </source>
</evidence>
<keyword evidence="14" id="KW-1185">Reference proteome</keyword>
<name>A0ABR1GAN1_AURAN</name>
<comment type="similarity">
    <text evidence="1">Belongs to the class-II aminoacyl-tRNA synthetase family.</text>
</comment>
<dbReference type="CDD" id="cd00775">
    <property type="entry name" value="LysRS_core"/>
    <property type="match status" value="1"/>
</dbReference>
<evidence type="ECO:0000256" key="9">
    <source>
        <dbReference type="ARBA" id="ARBA00048573"/>
    </source>
</evidence>
<dbReference type="InterPro" id="IPR004365">
    <property type="entry name" value="NA-bd_OB_tRNA"/>
</dbReference>
<keyword evidence="4" id="KW-0547">Nucleotide-binding</keyword>
<dbReference type="InterPro" id="IPR004364">
    <property type="entry name" value="Aa-tRNA-synt_II"/>
</dbReference>
<evidence type="ECO:0000313" key="14">
    <source>
        <dbReference type="Proteomes" id="UP001363151"/>
    </source>
</evidence>
<comment type="caution">
    <text evidence="13">The sequence shown here is derived from an EMBL/GenBank/DDBJ whole genome shotgun (WGS) entry which is preliminary data.</text>
</comment>
<dbReference type="PROSITE" id="PS50862">
    <property type="entry name" value="AA_TRNA_LIGASE_II"/>
    <property type="match status" value="1"/>
</dbReference>
<keyword evidence="5" id="KW-0067">ATP-binding</keyword>
<dbReference type="EC" id="6.1.1.6" evidence="2 10"/>
<dbReference type="EMBL" id="JBBJCI010000037">
    <property type="protein sequence ID" value="KAK7250238.1"/>
    <property type="molecule type" value="Genomic_DNA"/>
</dbReference>
<comment type="catalytic activity">
    <reaction evidence="9 10">
        <text>tRNA(Lys) + L-lysine + ATP = L-lysyl-tRNA(Lys) + AMP + diphosphate</text>
        <dbReference type="Rhea" id="RHEA:20792"/>
        <dbReference type="Rhea" id="RHEA-COMP:9696"/>
        <dbReference type="Rhea" id="RHEA-COMP:9697"/>
        <dbReference type="ChEBI" id="CHEBI:30616"/>
        <dbReference type="ChEBI" id="CHEBI:32551"/>
        <dbReference type="ChEBI" id="CHEBI:33019"/>
        <dbReference type="ChEBI" id="CHEBI:78442"/>
        <dbReference type="ChEBI" id="CHEBI:78529"/>
        <dbReference type="ChEBI" id="CHEBI:456215"/>
        <dbReference type="EC" id="6.1.1.6"/>
    </reaction>
</comment>
<keyword evidence="3" id="KW-0436">Ligase</keyword>
<evidence type="ECO:0000256" key="2">
    <source>
        <dbReference type="ARBA" id="ARBA00013166"/>
    </source>
</evidence>
<proteinExistence type="inferred from homology"/>
<dbReference type="InterPro" id="IPR002313">
    <property type="entry name" value="Lys-tRNA-ligase_II"/>
</dbReference>
<dbReference type="NCBIfam" id="TIGR00499">
    <property type="entry name" value="lysS_bact"/>
    <property type="match status" value="1"/>
</dbReference>
<evidence type="ECO:0000256" key="4">
    <source>
        <dbReference type="ARBA" id="ARBA00022741"/>
    </source>
</evidence>
<dbReference type="InterPro" id="IPR045864">
    <property type="entry name" value="aa-tRNA-synth_II/BPL/LPL"/>
</dbReference>
<dbReference type="Pfam" id="PF00152">
    <property type="entry name" value="tRNA-synt_2"/>
    <property type="match status" value="1"/>
</dbReference>
<sequence>MGDAPAGENAANMVKDDVTGEMMSKNALKKLQKKREADKKKAAKAAEKEAKAAAEGPKKKSALASSEADDQLSPNQYFENRCATMSKLQAASDAGAAASPWPHKFAVSHTLPEYVEAFGGLADGARVDDVTVSVAGRAMRKAGQGKLIFYDLHGSGVKIQVMSDPRSFGAGEEAWEAINDRLRRGDVVGVVGSPGKSKRGELSIFPKELALLSPCLHMLPKGQGASVLKDPDTRFRKRYLDLMVNEGAADVFAIRSRIVSSVRKYLDDRGFLEVETPMMNMVAGGATAKPFVTYFNELGINVFMRVAPELYLKTCVVGGLDRVYEIGRQFRNEGMDLTHNPEFTTCEFYMAYADYHDLMDMTEDMISSLVKDIHGTYKVKYQPKEGDEIEIDFSPPWPRVPMLAGLVKELAKLSIDAAWLDAPGALSLPDAAAKLLAVHAAAKIDPCQKPHTVARLVDNLVGELLEDNCVNPAFITEHPAEMSPLAKYHRDKPGLTERFELFVAGKELCNAYTELNNPFVQRERFAAQAGDVDAGDDEAMVKDEDFCVALEHGLPPTGGWGCGIDRLTMFLSNKNSIREVLLFPAMKPETSAPPPPPLAPDAPDDAKIAALCAQLKAAGLKPCVGGEAA</sequence>
<dbReference type="InterPro" id="IPR018149">
    <property type="entry name" value="Lys-tRNA-synth_II_C"/>
</dbReference>
<dbReference type="SUPFAM" id="SSF50249">
    <property type="entry name" value="Nucleic acid-binding proteins"/>
    <property type="match status" value="1"/>
</dbReference>
<evidence type="ECO:0000256" key="1">
    <source>
        <dbReference type="ARBA" id="ARBA00008226"/>
    </source>
</evidence>
<evidence type="ECO:0000256" key="8">
    <source>
        <dbReference type="ARBA" id="ARBA00030563"/>
    </source>
</evidence>
<dbReference type="PANTHER" id="PTHR42918">
    <property type="entry name" value="LYSYL-TRNA SYNTHETASE"/>
    <property type="match status" value="1"/>
</dbReference>
<evidence type="ECO:0000256" key="6">
    <source>
        <dbReference type="ARBA" id="ARBA00022917"/>
    </source>
</evidence>
<dbReference type="InterPro" id="IPR044136">
    <property type="entry name" value="Lys-tRNA-ligase_II_N"/>
</dbReference>
<dbReference type="Proteomes" id="UP001363151">
    <property type="component" value="Unassembled WGS sequence"/>
</dbReference>
<protein>
    <recommendedName>
        <fullName evidence="2 10">Lysine--tRNA ligase</fullName>
        <ecNumber evidence="2 10">6.1.1.6</ecNumber>
    </recommendedName>
    <alternativeName>
        <fullName evidence="8 10">Lysyl-tRNA synthetase</fullName>
    </alternativeName>
</protein>
<dbReference type="PRINTS" id="PR00982">
    <property type="entry name" value="TRNASYNTHLYS"/>
</dbReference>
<keyword evidence="6" id="KW-0648">Protein biosynthesis</keyword>
<accession>A0ABR1GAN1</accession>
<dbReference type="NCBIfam" id="NF001756">
    <property type="entry name" value="PRK00484.1"/>
    <property type="match status" value="1"/>
</dbReference>
<evidence type="ECO:0000256" key="11">
    <source>
        <dbReference type="SAM" id="MobiDB-lite"/>
    </source>
</evidence>
<feature type="domain" description="Aminoacyl-transfer RNA synthetases class-II family profile" evidence="12">
    <location>
        <begin position="252"/>
        <end position="588"/>
    </location>
</feature>
<evidence type="ECO:0000256" key="7">
    <source>
        <dbReference type="ARBA" id="ARBA00023146"/>
    </source>
</evidence>
<evidence type="ECO:0000256" key="3">
    <source>
        <dbReference type="ARBA" id="ARBA00022598"/>
    </source>
</evidence>
<dbReference type="HAMAP" id="MF_00252">
    <property type="entry name" value="Lys_tRNA_synth_class2"/>
    <property type="match status" value="1"/>
</dbReference>
<organism evidence="13 14">
    <name type="scientific">Aureococcus anophagefferens</name>
    <name type="common">Harmful bloom alga</name>
    <dbReference type="NCBI Taxonomy" id="44056"/>
    <lineage>
        <taxon>Eukaryota</taxon>
        <taxon>Sar</taxon>
        <taxon>Stramenopiles</taxon>
        <taxon>Ochrophyta</taxon>
        <taxon>Pelagophyceae</taxon>
        <taxon>Pelagomonadales</taxon>
        <taxon>Pelagomonadaceae</taxon>
        <taxon>Aureococcus</taxon>
    </lineage>
</organism>
<reference evidence="13 14" key="1">
    <citation type="submission" date="2024-03" db="EMBL/GenBank/DDBJ databases">
        <title>Aureococcus anophagefferens CCMP1851 and Kratosvirus quantuckense: Draft genome of a second virus-susceptible host strain in the model system.</title>
        <authorList>
            <person name="Chase E."/>
            <person name="Truchon A.R."/>
            <person name="Schepens W."/>
            <person name="Wilhelm S.W."/>
        </authorList>
    </citation>
    <scope>NUCLEOTIDE SEQUENCE [LARGE SCALE GENOMIC DNA]</scope>
    <source>
        <strain evidence="13 14">CCMP1851</strain>
    </source>
</reference>
<dbReference type="InterPro" id="IPR012340">
    <property type="entry name" value="NA-bd_OB-fold"/>
</dbReference>